<protein>
    <submittedName>
        <fullName evidence="3">Porin family protein</fullName>
    </submittedName>
</protein>
<comment type="caution">
    <text evidence="3">The sequence shown here is derived from an EMBL/GenBank/DDBJ whole genome shotgun (WGS) entry which is preliminary data.</text>
</comment>
<evidence type="ECO:0000256" key="1">
    <source>
        <dbReference type="SAM" id="SignalP"/>
    </source>
</evidence>
<name>A0ABP8G263_9BACT</name>
<evidence type="ECO:0000313" key="3">
    <source>
        <dbReference type="EMBL" id="GAA4315814.1"/>
    </source>
</evidence>
<dbReference type="Pfam" id="PF13568">
    <property type="entry name" value="OMP_b-brl_2"/>
    <property type="match status" value="1"/>
</dbReference>
<dbReference type="Proteomes" id="UP001501844">
    <property type="component" value="Unassembled WGS sequence"/>
</dbReference>
<keyword evidence="1" id="KW-0732">Signal</keyword>
<gene>
    <name evidence="3" type="ORF">GCM10023183_36760</name>
</gene>
<dbReference type="EMBL" id="BAABGX010000003">
    <property type="protein sequence ID" value="GAA4315814.1"/>
    <property type="molecule type" value="Genomic_DNA"/>
</dbReference>
<feature type="signal peptide" evidence="1">
    <location>
        <begin position="1"/>
        <end position="20"/>
    </location>
</feature>
<feature type="chain" id="PRO_5045549242" evidence="1">
    <location>
        <begin position="21"/>
        <end position="184"/>
    </location>
</feature>
<sequence length="184" mass="19820">MKKMILLGFFALLSVAGAQAQTSFGIKVGLNVANIGGDAKGTDPRTGVHAGFFATAPISERFAIQPELLYSQQGFKADDYTFTYHYLNIPLIFKGTISGGFHVQVGPQFGILLDAKRKRGKETLDISDNMNKYDGALALGFGYDVSILQVSARYNLGLSDTQDGTLKGVSYPNNVFQLAVGVKL</sequence>
<evidence type="ECO:0000259" key="2">
    <source>
        <dbReference type="Pfam" id="PF13568"/>
    </source>
</evidence>
<dbReference type="RefSeq" id="WP_345169546.1">
    <property type="nucleotide sequence ID" value="NZ_BAABGX010000003.1"/>
</dbReference>
<proteinExistence type="predicted"/>
<keyword evidence="4" id="KW-1185">Reference proteome</keyword>
<accession>A0ABP8G263</accession>
<reference evidence="4" key="1">
    <citation type="journal article" date="2019" name="Int. J. Syst. Evol. Microbiol.">
        <title>The Global Catalogue of Microorganisms (GCM) 10K type strain sequencing project: providing services to taxonomists for standard genome sequencing and annotation.</title>
        <authorList>
            <consortium name="The Broad Institute Genomics Platform"/>
            <consortium name="The Broad Institute Genome Sequencing Center for Infectious Disease"/>
            <person name="Wu L."/>
            <person name="Ma J."/>
        </authorList>
    </citation>
    <scope>NUCLEOTIDE SEQUENCE [LARGE SCALE GENOMIC DNA]</scope>
    <source>
        <strain evidence="4">JCM 17917</strain>
    </source>
</reference>
<feature type="domain" description="Outer membrane protein beta-barrel" evidence="2">
    <location>
        <begin position="19"/>
        <end position="161"/>
    </location>
</feature>
<dbReference type="InterPro" id="IPR025665">
    <property type="entry name" value="Beta-barrel_OMP_2"/>
</dbReference>
<organism evidence="3 4">
    <name type="scientific">Nibribacter koreensis</name>
    <dbReference type="NCBI Taxonomy" id="1084519"/>
    <lineage>
        <taxon>Bacteria</taxon>
        <taxon>Pseudomonadati</taxon>
        <taxon>Bacteroidota</taxon>
        <taxon>Cytophagia</taxon>
        <taxon>Cytophagales</taxon>
        <taxon>Hymenobacteraceae</taxon>
        <taxon>Nibribacter</taxon>
    </lineage>
</organism>
<evidence type="ECO:0000313" key="4">
    <source>
        <dbReference type="Proteomes" id="UP001501844"/>
    </source>
</evidence>